<comment type="caution">
    <text evidence="1">The sequence shown here is derived from an EMBL/GenBank/DDBJ whole genome shotgun (WGS) entry which is preliminary data.</text>
</comment>
<organism evidence="1 2">
    <name type="scientific">Trametes sanguinea</name>
    <dbReference type="NCBI Taxonomy" id="158606"/>
    <lineage>
        <taxon>Eukaryota</taxon>
        <taxon>Fungi</taxon>
        <taxon>Dikarya</taxon>
        <taxon>Basidiomycota</taxon>
        <taxon>Agaricomycotina</taxon>
        <taxon>Agaricomycetes</taxon>
        <taxon>Polyporales</taxon>
        <taxon>Polyporaceae</taxon>
        <taxon>Trametes</taxon>
    </lineage>
</organism>
<keyword evidence="2" id="KW-1185">Reference proteome</keyword>
<proteinExistence type="predicted"/>
<protein>
    <submittedName>
        <fullName evidence="1">Uncharacterized protein</fullName>
    </submittedName>
</protein>
<dbReference type="EMBL" id="JANSHE010003681">
    <property type="protein sequence ID" value="KAJ2984986.1"/>
    <property type="molecule type" value="Genomic_DNA"/>
</dbReference>
<dbReference type="Proteomes" id="UP001144978">
    <property type="component" value="Unassembled WGS sequence"/>
</dbReference>
<reference evidence="1" key="1">
    <citation type="submission" date="2022-08" db="EMBL/GenBank/DDBJ databases">
        <title>Genome Sequence of Pycnoporus sanguineus.</title>
        <authorList>
            <person name="Buettner E."/>
        </authorList>
    </citation>
    <scope>NUCLEOTIDE SEQUENCE</scope>
    <source>
        <strain evidence="1">CG-C14</strain>
    </source>
</reference>
<gene>
    <name evidence="1" type="ORF">NUW54_g10305</name>
</gene>
<accession>A0ACC1P2P4</accession>
<evidence type="ECO:0000313" key="2">
    <source>
        <dbReference type="Proteomes" id="UP001144978"/>
    </source>
</evidence>
<sequence length="212" mass="22804">MSRPARGCAKAGTHTLEHVLDEDAALSDLLVDDKLLVIGSDEENHGVALAGLRRELGPVLILVLSPPALDNSSPCLSKVSGGLGSVRTATKRAGGTVSNHGGSPGKRLGVKKFSDEYVIPGNILVRQRGTVFHPGQHVKMGRDHTLYAMVPGYVRFYKVPGSRKDRKFVGIVLNKGEKLPRDEKNLGRSRFFGLVDLNQFNKEAPTEVAASS</sequence>
<evidence type="ECO:0000313" key="1">
    <source>
        <dbReference type="EMBL" id="KAJ2984986.1"/>
    </source>
</evidence>
<name>A0ACC1P2P4_9APHY</name>